<evidence type="ECO:0000313" key="1">
    <source>
        <dbReference type="EMBL" id="SJZ78320.1"/>
    </source>
</evidence>
<dbReference type="RefSeq" id="WP_078787422.1">
    <property type="nucleotide sequence ID" value="NZ_FMTO01000008.1"/>
</dbReference>
<accession>A0A1T4NGB8</accession>
<dbReference type="Proteomes" id="UP000189857">
    <property type="component" value="Unassembled WGS sequence"/>
</dbReference>
<dbReference type="AlphaFoldDB" id="A0A1T4NGB8"/>
<reference evidence="1 2" key="1">
    <citation type="submission" date="2017-02" db="EMBL/GenBank/DDBJ databases">
        <authorList>
            <person name="Peterson S.W."/>
        </authorList>
    </citation>
    <scope>NUCLEOTIDE SEQUENCE [LARGE SCALE GENOMIC DNA]</scope>
    <source>
        <strain evidence="1 2">ATCC 17233</strain>
    </source>
</reference>
<dbReference type="EMBL" id="FUXA01000009">
    <property type="protein sequence ID" value="SJZ78320.1"/>
    <property type="molecule type" value="Genomic_DNA"/>
</dbReference>
<keyword evidence="2" id="KW-1185">Reference proteome</keyword>
<organism evidence="1 2">
    <name type="scientific">Eubacterium ruminantium</name>
    <dbReference type="NCBI Taxonomy" id="42322"/>
    <lineage>
        <taxon>Bacteria</taxon>
        <taxon>Bacillati</taxon>
        <taxon>Bacillota</taxon>
        <taxon>Clostridia</taxon>
        <taxon>Eubacteriales</taxon>
        <taxon>Eubacteriaceae</taxon>
        <taxon>Eubacterium</taxon>
    </lineage>
</organism>
<protein>
    <submittedName>
        <fullName evidence="1">Uncharacterized protein</fullName>
    </submittedName>
</protein>
<evidence type="ECO:0000313" key="2">
    <source>
        <dbReference type="Proteomes" id="UP000189857"/>
    </source>
</evidence>
<gene>
    <name evidence="1" type="ORF">SAMN02745110_01578</name>
</gene>
<sequence>MAEQHVLINEIISDHAERMLNLRKYYPFFALCDNTFSQYKEGRYKFLDMGYITLAILRFFIDENNFNERMVEYSDYEKFIIQLLQRDFNMESVFEEDKSLDETDEYKDLASYIFNKITNEGRAFSFTFYDPETRKQKTVRVRLIESSIEDKVVSYSITADGIEFYLDTKEVRDESRINVNQLLLEKLIKTENFRGGIDVVKRINSEVARLRKKREDVINLMASDVKAGTVACDEFMNSTARWFAEERESFEKNKNLADKAVMRIREEGSAGASRRFKEINELMTELKKAISNHSELIAGTAELSKLSEEMISRAKRRALRPVFDFEDVLARMIRRDRPADMGFIIRPFLSPKKSKSFSPMMVDNMLKASTDDSLKGEKVDTSAAELSFKFEDEKLDVMIGHNFGMMFTELLDRLRRWQKLSLKEYIAILAIKFGEEIYDNRDFYSFLVHLAEKESYDIKKMIEKPETVLEKMTVSNLSEEVISNYGDMVFDINYDMEEIILKDEPGDRRVVTNMMFLMR</sequence>
<dbReference type="OrthoDB" id="1876443at2"/>
<name>A0A1T4NGB8_9FIRM</name>
<proteinExistence type="predicted"/>